<organism evidence="1 2">
    <name type="scientific">Dillenia turbinata</name>
    <dbReference type="NCBI Taxonomy" id="194707"/>
    <lineage>
        <taxon>Eukaryota</taxon>
        <taxon>Viridiplantae</taxon>
        <taxon>Streptophyta</taxon>
        <taxon>Embryophyta</taxon>
        <taxon>Tracheophyta</taxon>
        <taxon>Spermatophyta</taxon>
        <taxon>Magnoliopsida</taxon>
        <taxon>eudicotyledons</taxon>
        <taxon>Gunneridae</taxon>
        <taxon>Pentapetalae</taxon>
        <taxon>Dilleniales</taxon>
        <taxon>Dilleniaceae</taxon>
        <taxon>Dillenia</taxon>
    </lineage>
</organism>
<name>A0AAN8VZT6_9MAGN</name>
<keyword evidence="2" id="KW-1185">Reference proteome</keyword>
<proteinExistence type="predicted"/>
<sequence length="12" mass="1319">MGIFLFSTSKST</sequence>
<accession>A0AAN8VZT6</accession>
<reference evidence="1 2" key="1">
    <citation type="submission" date="2023-12" db="EMBL/GenBank/DDBJ databases">
        <title>A high-quality genome assembly for Dillenia turbinata (Dilleniales).</title>
        <authorList>
            <person name="Chanderbali A."/>
        </authorList>
    </citation>
    <scope>NUCLEOTIDE SEQUENCE [LARGE SCALE GENOMIC DNA]</scope>
    <source>
        <strain evidence="1">LSX21</strain>
        <tissue evidence="1">Leaf</tissue>
    </source>
</reference>
<dbReference type="EMBL" id="JBAMMX010000005">
    <property type="protein sequence ID" value="KAK6940729.1"/>
    <property type="molecule type" value="Genomic_DNA"/>
</dbReference>
<evidence type="ECO:0000313" key="2">
    <source>
        <dbReference type="Proteomes" id="UP001370490"/>
    </source>
</evidence>
<evidence type="ECO:0000313" key="1">
    <source>
        <dbReference type="EMBL" id="KAK6940729.1"/>
    </source>
</evidence>
<protein>
    <submittedName>
        <fullName evidence="1">Uncharacterized protein</fullName>
    </submittedName>
</protein>
<dbReference type="Proteomes" id="UP001370490">
    <property type="component" value="Unassembled WGS sequence"/>
</dbReference>
<comment type="caution">
    <text evidence="1">The sequence shown here is derived from an EMBL/GenBank/DDBJ whole genome shotgun (WGS) entry which is preliminary data.</text>
</comment>
<gene>
    <name evidence="1" type="ORF">RJ641_030260</name>
</gene>